<feature type="domain" description="DUF4240" evidence="1">
    <location>
        <begin position="7"/>
        <end position="98"/>
    </location>
</feature>
<comment type="caution">
    <text evidence="2">The sequence shown here is derived from an EMBL/GenBank/DDBJ whole genome shotgun (WGS) entry which is preliminary data.</text>
</comment>
<dbReference type="Proteomes" id="UP000240974">
    <property type="component" value="Unassembled WGS sequence"/>
</dbReference>
<gene>
    <name evidence="2" type="ORF">C7U54_09955</name>
</gene>
<protein>
    <recommendedName>
        <fullName evidence="1">DUF4240 domain-containing protein</fullName>
    </recommendedName>
</protein>
<evidence type="ECO:0000259" key="1">
    <source>
        <dbReference type="Pfam" id="PF14024"/>
    </source>
</evidence>
<evidence type="ECO:0000313" key="2">
    <source>
        <dbReference type="EMBL" id="PST39990.1"/>
    </source>
</evidence>
<accession>A0A2T3FXK3</accession>
<sequence>MDMVMKMFKNSFWGILKKGDWNNENTDEVFEPIINFLVNHKDQYIFDFHDLMSEFLYELDRKEIYEHSINQEQFNEEDFLNQRAYVLTNGNKYYHDIISLIKPLDGELKCPQLLTLPAKAWSIKNNKSIEKYPHTPKYNIQTKSNTKYW</sequence>
<reference evidence="2 3" key="1">
    <citation type="journal article" date="2019" name="Int. J. Syst. Evol. Microbiol.">
        <title>Faecalibacillus intestinalis gen. nov., sp. nov. and Faecalibacillus faecis sp. nov., isolated from human faeces.</title>
        <authorList>
            <person name="Seo B."/>
            <person name="Jeon K."/>
            <person name="Baek I."/>
            <person name="Lee Y.M."/>
            <person name="Baek K."/>
            <person name="Ko G."/>
        </authorList>
    </citation>
    <scope>NUCLEOTIDE SEQUENCE [LARGE SCALE GENOMIC DNA]</scope>
    <source>
        <strain evidence="2 3">SNUG30099</strain>
    </source>
</reference>
<dbReference type="InterPro" id="IPR025334">
    <property type="entry name" value="DUF4240"/>
</dbReference>
<dbReference type="AlphaFoldDB" id="A0A2T3FXK3"/>
<dbReference type="EMBL" id="PYLQ01000014">
    <property type="protein sequence ID" value="PST39990.1"/>
    <property type="molecule type" value="Genomic_DNA"/>
</dbReference>
<organism evidence="2 3">
    <name type="scientific">Faecalibacillus intestinalis</name>
    <dbReference type="NCBI Taxonomy" id="1982626"/>
    <lineage>
        <taxon>Bacteria</taxon>
        <taxon>Bacillati</taxon>
        <taxon>Bacillota</taxon>
        <taxon>Erysipelotrichia</taxon>
        <taxon>Erysipelotrichales</taxon>
        <taxon>Coprobacillaceae</taxon>
        <taxon>Faecalibacillus</taxon>
    </lineage>
</organism>
<dbReference type="Pfam" id="PF14024">
    <property type="entry name" value="DUF4240"/>
    <property type="match status" value="1"/>
</dbReference>
<evidence type="ECO:0000313" key="3">
    <source>
        <dbReference type="Proteomes" id="UP000240974"/>
    </source>
</evidence>
<keyword evidence="3" id="KW-1185">Reference proteome</keyword>
<proteinExistence type="predicted"/>
<name>A0A2T3FXK3_9FIRM</name>